<keyword evidence="1" id="KW-0808">Transferase</keyword>
<dbReference type="eggNOG" id="COG4585">
    <property type="taxonomic scope" value="Bacteria"/>
</dbReference>
<dbReference type="PANTHER" id="PTHR24421">
    <property type="entry name" value="NITRATE/NITRITE SENSOR PROTEIN NARX-RELATED"/>
    <property type="match status" value="1"/>
</dbReference>
<dbReference type="GO" id="GO:0016020">
    <property type="term" value="C:membrane"/>
    <property type="evidence" value="ECO:0007669"/>
    <property type="project" value="InterPro"/>
</dbReference>
<dbReference type="Proteomes" id="UP000009235">
    <property type="component" value="Chromosome"/>
</dbReference>
<organism evidence="6 7">
    <name type="scientific">Hoyosella subflava (strain DSM 45089 / JCM 17490 / NBRC 109087 / DQS3-9A1)</name>
    <name type="common">Amycolicicoccus subflavus</name>
    <dbReference type="NCBI Taxonomy" id="443218"/>
    <lineage>
        <taxon>Bacteria</taxon>
        <taxon>Bacillati</taxon>
        <taxon>Actinomycetota</taxon>
        <taxon>Actinomycetes</taxon>
        <taxon>Mycobacteriales</taxon>
        <taxon>Hoyosellaceae</taxon>
        <taxon>Hoyosella</taxon>
    </lineage>
</organism>
<dbReference type="SUPFAM" id="SSF55874">
    <property type="entry name" value="ATPase domain of HSP90 chaperone/DNA topoisomerase II/histidine kinase"/>
    <property type="match status" value="1"/>
</dbReference>
<proteinExistence type="predicted"/>
<sequence length="459" mass="49468">MTIAGPTGGYGRSEADLDALTGVRSGKRSFYPEYLRSAERLENAVRALDSISRALVRTTEGPRALIEAILIAASEHLQAEWVVVVLADGALKAAQPRQLLLSGGEITEESGGPVTAVHAEVLRARPWEAEDYTGADGVVRVGMTLDGEYVGGIAGLPARHVLVSDTDLAILRVLANHAAVAMHNSYLLHSTTKLRGRTEQLSEAAAQKDRDLAAREAELAETHRRLIEAMQAQALDYERHRIARELHDSVAQDVLSAGMTIELCRAQLLDDETDTSGLLERLTAAKGLTRKAVERLRAAIYALHHGPDECVGSLPDMLERLSTVHLPSDVKVRVVVRGAPISLPGEAEHAILRITGEALFNTVAHTNATQAVVRLNYRQNKIALSVSDDGNGDPVNLRRMLRLAETTDLAGAHRGLANMLARAQDLGGTLMIRRSPLGGITVLLEVPLPLPESSPDERA</sequence>
<dbReference type="SUPFAM" id="SSF55781">
    <property type="entry name" value="GAF domain-like"/>
    <property type="match status" value="1"/>
</dbReference>
<dbReference type="InterPro" id="IPR050482">
    <property type="entry name" value="Sensor_HK_TwoCompSys"/>
</dbReference>
<dbReference type="InterPro" id="IPR003594">
    <property type="entry name" value="HATPase_dom"/>
</dbReference>
<dbReference type="GO" id="GO:0046983">
    <property type="term" value="F:protein dimerization activity"/>
    <property type="evidence" value="ECO:0007669"/>
    <property type="project" value="InterPro"/>
</dbReference>
<dbReference type="Pfam" id="PF02518">
    <property type="entry name" value="HATPase_c"/>
    <property type="match status" value="1"/>
</dbReference>
<feature type="domain" description="Histidine kinase/HSP90-like ATPase" evidence="4">
    <location>
        <begin position="349"/>
        <end position="449"/>
    </location>
</feature>
<keyword evidence="3" id="KW-0902">Two-component regulatory system</keyword>
<dbReference type="OrthoDB" id="227596at2"/>
<dbReference type="Pfam" id="PF07730">
    <property type="entry name" value="HisKA_3"/>
    <property type="match status" value="1"/>
</dbReference>
<evidence type="ECO:0000256" key="3">
    <source>
        <dbReference type="ARBA" id="ARBA00023012"/>
    </source>
</evidence>
<keyword evidence="7" id="KW-1185">Reference proteome</keyword>
<evidence type="ECO:0000256" key="2">
    <source>
        <dbReference type="ARBA" id="ARBA00022777"/>
    </source>
</evidence>
<dbReference type="Gene3D" id="1.20.5.1930">
    <property type="match status" value="1"/>
</dbReference>
<reference evidence="6 7" key="1">
    <citation type="journal article" date="2011" name="J. Bacteriol.">
        <title>Complete genome sequence of Amycolicicoccus subflavus DQS3-9A1T, an actinomycete isolated from crude oil-polluted soil.</title>
        <authorList>
            <person name="Cai M."/>
            <person name="Chen W.M."/>
            <person name="Nie Y."/>
            <person name="Chi C.Q."/>
            <person name="Wang Y.N."/>
            <person name="Tang Y.Q."/>
            <person name="Li G.Y."/>
            <person name="Wu X.L."/>
        </authorList>
    </citation>
    <scope>NUCLEOTIDE SEQUENCE [LARGE SCALE GENOMIC DNA]</scope>
    <source>
        <strain evidence="7">DSM 45089 / DQS3-9A1</strain>
    </source>
</reference>
<dbReference type="InterPro" id="IPR029016">
    <property type="entry name" value="GAF-like_dom_sf"/>
</dbReference>
<dbReference type="PANTHER" id="PTHR24421:SF61">
    <property type="entry name" value="OXYGEN SENSOR HISTIDINE KINASE NREB"/>
    <property type="match status" value="1"/>
</dbReference>
<gene>
    <name evidence="6" type="ordered locus">AS9A_4324</name>
</gene>
<dbReference type="HOGENOM" id="CLU_567214_0_0_11"/>
<evidence type="ECO:0000256" key="1">
    <source>
        <dbReference type="ARBA" id="ARBA00022679"/>
    </source>
</evidence>
<dbReference type="RefSeq" id="WP_013809105.1">
    <property type="nucleotide sequence ID" value="NC_015564.1"/>
</dbReference>
<accession>F6ELX6</accession>
<evidence type="ECO:0000313" key="6">
    <source>
        <dbReference type="EMBL" id="AEF42757.1"/>
    </source>
</evidence>
<keyword evidence="2 6" id="KW-0418">Kinase</keyword>
<protein>
    <submittedName>
        <fullName evidence="6">Putative two-component system sensor kinase</fullName>
    </submittedName>
</protein>
<name>F6ELX6_HOYSD</name>
<dbReference type="Gene3D" id="3.30.565.10">
    <property type="entry name" value="Histidine kinase-like ATPase, C-terminal domain"/>
    <property type="match status" value="1"/>
</dbReference>
<dbReference type="NCBIfam" id="NF047786">
    <property type="entry name" value="his_kin_MadS"/>
    <property type="match status" value="1"/>
</dbReference>
<dbReference type="STRING" id="443218.AS9A_4324"/>
<dbReference type="AlphaFoldDB" id="F6ELX6"/>
<evidence type="ECO:0000259" key="5">
    <source>
        <dbReference type="Pfam" id="PF07730"/>
    </source>
</evidence>
<dbReference type="EMBL" id="CP002786">
    <property type="protein sequence ID" value="AEF42757.1"/>
    <property type="molecule type" value="Genomic_DNA"/>
</dbReference>
<dbReference type="InterPro" id="IPR036890">
    <property type="entry name" value="HATPase_C_sf"/>
</dbReference>
<evidence type="ECO:0000313" key="7">
    <source>
        <dbReference type="Proteomes" id="UP000009235"/>
    </source>
</evidence>
<dbReference type="GO" id="GO:0000155">
    <property type="term" value="F:phosphorelay sensor kinase activity"/>
    <property type="evidence" value="ECO:0007669"/>
    <property type="project" value="InterPro"/>
</dbReference>
<dbReference type="InterPro" id="IPR011712">
    <property type="entry name" value="Sig_transdc_His_kin_sub3_dim/P"/>
</dbReference>
<evidence type="ECO:0000259" key="4">
    <source>
        <dbReference type="Pfam" id="PF02518"/>
    </source>
</evidence>
<dbReference type="Gene3D" id="3.30.450.40">
    <property type="match status" value="1"/>
</dbReference>
<dbReference type="CDD" id="cd16917">
    <property type="entry name" value="HATPase_UhpB-NarQ-NarX-like"/>
    <property type="match status" value="1"/>
</dbReference>
<dbReference type="KEGG" id="asd:AS9A_4324"/>
<feature type="domain" description="Signal transduction histidine kinase subgroup 3 dimerisation and phosphoacceptor" evidence="5">
    <location>
        <begin position="238"/>
        <end position="306"/>
    </location>
</feature>